<evidence type="ECO:0000256" key="1">
    <source>
        <dbReference type="ARBA" id="ARBA00001971"/>
    </source>
</evidence>
<dbReference type="Pfam" id="PF00067">
    <property type="entry name" value="p450"/>
    <property type="match status" value="1"/>
</dbReference>
<dbReference type="InterPro" id="IPR001128">
    <property type="entry name" value="Cyt_P450"/>
</dbReference>
<protein>
    <submittedName>
        <fullName evidence="10">CYtochrome P450 family</fullName>
    </submittedName>
</protein>
<accession>A0A7I4YCD8</accession>
<dbReference type="InterPro" id="IPR036396">
    <property type="entry name" value="Cyt_P450_sf"/>
</dbReference>
<keyword evidence="9" id="KW-1185">Reference proteome</keyword>
<dbReference type="GO" id="GO:0005506">
    <property type="term" value="F:iron ion binding"/>
    <property type="evidence" value="ECO:0007669"/>
    <property type="project" value="InterPro"/>
</dbReference>
<dbReference type="InterPro" id="IPR050182">
    <property type="entry name" value="Cytochrome_P450_fam2"/>
</dbReference>
<evidence type="ECO:0000256" key="2">
    <source>
        <dbReference type="ARBA" id="ARBA00010617"/>
    </source>
</evidence>
<keyword evidence="7 8" id="KW-0349">Heme</keyword>
<evidence type="ECO:0000256" key="4">
    <source>
        <dbReference type="ARBA" id="ARBA00023002"/>
    </source>
</evidence>
<dbReference type="GO" id="GO:0006082">
    <property type="term" value="P:organic acid metabolic process"/>
    <property type="evidence" value="ECO:0007669"/>
    <property type="project" value="TreeGrafter"/>
</dbReference>
<dbReference type="CDD" id="cd20617">
    <property type="entry name" value="CYP1_2-like"/>
    <property type="match status" value="1"/>
</dbReference>
<proteinExistence type="inferred from homology"/>
<evidence type="ECO:0000256" key="5">
    <source>
        <dbReference type="ARBA" id="ARBA00023004"/>
    </source>
</evidence>
<dbReference type="OMA" id="KVFTVWI"/>
<organism evidence="9 10">
    <name type="scientific">Haemonchus contortus</name>
    <name type="common">Barber pole worm</name>
    <dbReference type="NCBI Taxonomy" id="6289"/>
    <lineage>
        <taxon>Eukaryota</taxon>
        <taxon>Metazoa</taxon>
        <taxon>Ecdysozoa</taxon>
        <taxon>Nematoda</taxon>
        <taxon>Chromadorea</taxon>
        <taxon>Rhabditida</taxon>
        <taxon>Rhabditina</taxon>
        <taxon>Rhabditomorpha</taxon>
        <taxon>Strongyloidea</taxon>
        <taxon>Trichostrongylidae</taxon>
        <taxon>Haemonchus</taxon>
    </lineage>
</organism>
<dbReference type="OrthoDB" id="2789670at2759"/>
<feature type="binding site" description="axial binding residue" evidence="7">
    <location>
        <position position="446"/>
    </location>
    <ligand>
        <name>heme</name>
        <dbReference type="ChEBI" id="CHEBI:30413"/>
    </ligand>
    <ligandPart>
        <name>Fe</name>
        <dbReference type="ChEBI" id="CHEBI:18248"/>
    </ligandPart>
</feature>
<comment type="similarity">
    <text evidence="2 8">Belongs to the cytochrome P450 family.</text>
</comment>
<keyword evidence="6 8" id="KW-0503">Monooxygenase</keyword>
<keyword evidence="4 8" id="KW-0560">Oxidoreductase</keyword>
<dbReference type="GO" id="GO:0016712">
    <property type="term" value="F:oxidoreductase activity, acting on paired donors, with incorporation or reduction of molecular oxygen, reduced flavin or flavoprotein as one donor, and incorporation of one atom of oxygen"/>
    <property type="evidence" value="ECO:0007669"/>
    <property type="project" value="TreeGrafter"/>
</dbReference>
<reference evidence="10" key="1">
    <citation type="submission" date="2020-12" db="UniProtKB">
        <authorList>
            <consortium name="WormBaseParasite"/>
        </authorList>
    </citation>
    <scope>IDENTIFICATION</scope>
    <source>
        <strain evidence="10">MHco3</strain>
    </source>
</reference>
<dbReference type="PANTHER" id="PTHR24300">
    <property type="entry name" value="CYTOCHROME P450 508A4-RELATED"/>
    <property type="match status" value="1"/>
</dbReference>
<dbReference type="WBParaSite" id="HCON_00073890-00001">
    <property type="protein sequence ID" value="HCON_00073890-00001"/>
    <property type="gene ID" value="HCON_00073890"/>
</dbReference>
<dbReference type="Proteomes" id="UP000025227">
    <property type="component" value="Unplaced"/>
</dbReference>
<dbReference type="InterPro" id="IPR002401">
    <property type="entry name" value="Cyt_P450_E_grp-I"/>
</dbReference>
<dbReference type="PRINTS" id="PR00463">
    <property type="entry name" value="EP450I"/>
</dbReference>
<evidence type="ECO:0000313" key="10">
    <source>
        <dbReference type="WBParaSite" id="HCON_00073890-00001"/>
    </source>
</evidence>
<evidence type="ECO:0000256" key="3">
    <source>
        <dbReference type="ARBA" id="ARBA00022723"/>
    </source>
</evidence>
<sequence>MFVLLAVIFILYCLYKKWTHHIARYPPGPFSLPLIGNLHQIQLGKIKYGGIVELMRVWQKEYGNVITFWLGPTPTVHILDFDIAKEEMIVNGAAYADRYTPYVLDVKREGRGTIFSSGDFWADHRRFTLRTLRDFAMKKNIMEERIMDELQYNFAKVDDSMVNGKGNINANEFFDLLVGSVINRIIFSERFTEENTAEFFELKHLVDKDFASLTAFDMSLDKWTLNLPFLKKKWKNLTEPQEKLVEFIQKRIDRRKEDIASGKHSLDGDGEDFVDAFLIKIEKDRREGRHPSQSYKEDELVYDIFDLWIAGHETTAITVMWGLMHLIKNPTIMEKIRAELQKITNGNRSVSLSDREHTPYMNFAILETQRLASIVNLNLWRRTKEGKLINGHFVPGNTAIAAELSLIMSDERYFKDPAKFDPDRYEKGGKALEQRVIPFGIGKRSCLGEMLAKAELYLILANMISRYEIYEDPEFPIDLRTSTPVGLMHRPKNFNIILEHVKC</sequence>
<dbReference type="InterPro" id="IPR017972">
    <property type="entry name" value="Cyt_P450_CS"/>
</dbReference>
<dbReference type="Gene3D" id="1.10.630.10">
    <property type="entry name" value="Cytochrome P450"/>
    <property type="match status" value="1"/>
</dbReference>
<evidence type="ECO:0000256" key="7">
    <source>
        <dbReference type="PIRSR" id="PIRSR602401-1"/>
    </source>
</evidence>
<dbReference type="PANTHER" id="PTHR24300:SF375">
    <property type="entry name" value="CYTOCHROME P450 FAMILY"/>
    <property type="match status" value="1"/>
</dbReference>
<dbReference type="FunFam" id="1.10.630.10:FF:000036">
    <property type="entry name" value="CYtochrome P450 family"/>
    <property type="match status" value="1"/>
</dbReference>
<dbReference type="AlphaFoldDB" id="A0A7I4YCD8"/>
<dbReference type="PRINTS" id="PR00385">
    <property type="entry name" value="P450"/>
</dbReference>
<dbReference type="GO" id="GO:0005737">
    <property type="term" value="C:cytoplasm"/>
    <property type="evidence" value="ECO:0007669"/>
    <property type="project" value="TreeGrafter"/>
</dbReference>
<keyword evidence="5 7" id="KW-0408">Iron</keyword>
<evidence type="ECO:0000256" key="6">
    <source>
        <dbReference type="ARBA" id="ARBA00023033"/>
    </source>
</evidence>
<evidence type="ECO:0000256" key="8">
    <source>
        <dbReference type="RuleBase" id="RU000461"/>
    </source>
</evidence>
<dbReference type="SUPFAM" id="SSF48264">
    <property type="entry name" value="Cytochrome P450"/>
    <property type="match status" value="1"/>
</dbReference>
<keyword evidence="3 7" id="KW-0479">Metal-binding</keyword>
<dbReference type="GO" id="GO:0006805">
    <property type="term" value="P:xenobiotic metabolic process"/>
    <property type="evidence" value="ECO:0007669"/>
    <property type="project" value="TreeGrafter"/>
</dbReference>
<dbReference type="GO" id="GO:0020037">
    <property type="term" value="F:heme binding"/>
    <property type="evidence" value="ECO:0007669"/>
    <property type="project" value="InterPro"/>
</dbReference>
<comment type="cofactor">
    <cofactor evidence="1 7">
        <name>heme</name>
        <dbReference type="ChEBI" id="CHEBI:30413"/>
    </cofactor>
</comment>
<name>A0A7I4YCD8_HAECO</name>
<dbReference type="PROSITE" id="PS00086">
    <property type="entry name" value="CYTOCHROME_P450"/>
    <property type="match status" value="1"/>
</dbReference>
<evidence type="ECO:0000313" key="9">
    <source>
        <dbReference type="Proteomes" id="UP000025227"/>
    </source>
</evidence>